<feature type="region of interest" description="Disordered" evidence="1">
    <location>
        <begin position="1"/>
        <end position="79"/>
    </location>
</feature>
<dbReference type="Proteomes" id="UP000198282">
    <property type="component" value="Unassembled WGS sequence"/>
</dbReference>
<evidence type="ECO:0000313" key="2">
    <source>
        <dbReference type="EMBL" id="SNT46265.1"/>
    </source>
</evidence>
<feature type="compositionally biased region" description="Basic and acidic residues" evidence="1">
    <location>
        <begin position="24"/>
        <end position="79"/>
    </location>
</feature>
<evidence type="ECO:0000313" key="3">
    <source>
        <dbReference type="Proteomes" id="UP000198282"/>
    </source>
</evidence>
<reference evidence="2 3" key="1">
    <citation type="submission" date="2017-06" db="EMBL/GenBank/DDBJ databases">
        <authorList>
            <person name="Kim H.J."/>
            <person name="Triplett B.A."/>
        </authorList>
    </citation>
    <scope>NUCLEOTIDE SEQUENCE [LARGE SCALE GENOMIC DNA]</scope>
    <source>
        <strain evidence="2 3">CGMCC 4.2132</strain>
    </source>
</reference>
<protein>
    <submittedName>
        <fullName evidence="2">Uncharacterized protein</fullName>
    </submittedName>
</protein>
<proteinExistence type="predicted"/>
<sequence length="133" mass="14699">MQPMVSRVFDEESPGRSPTSSPYKGKDFKDGKDSKENKDYKDGKDGKDSKDFKDFKDSKDGKDFKDGKDSKDRSDWSGVSAERKVFAAADATRSGATVGEALVSVPEDDASEILETLRASRATRLLRRRGLVI</sequence>
<evidence type="ECO:0000256" key="1">
    <source>
        <dbReference type="SAM" id="MobiDB-lite"/>
    </source>
</evidence>
<keyword evidence="3" id="KW-1185">Reference proteome</keyword>
<dbReference type="EMBL" id="FZOD01000046">
    <property type="protein sequence ID" value="SNT46265.1"/>
    <property type="molecule type" value="Genomic_DNA"/>
</dbReference>
<gene>
    <name evidence="2" type="ORF">SAMN05216276_104626</name>
</gene>
<organism evidence="2 3">
    <name type="scientific">Streptosporangium subroseum</name>
    <dbReference type="NCBI Taxonomy" id="106412"/>
    <lineage>
        <taxon>Bacteria</taxon>
        <taxon>Bacillati</taxon>
        <taxon>Actinomycetota</taxon>
        <taxon>Actinomycetes</taxon>
        <taxon>Streptosporangiales</taxon>
        <taxon>Streptosporangiaceae</taxon>
        <taxon>Streptosporangium</taxon>
    </lineage>
</organism>
<dbReference type="AlphaFoldDB" id="A0A239MUD2"/>
<accession>A0A239MUD2</accession>
<name>A0A239MUD2_9ACTN</name>